<dbReference type="InParanoid" id="C5KAD9"/>
<dbReference type="EMBL" id="GG671749">
    <property type="protein sequence ID" value="EER18600.1"/>
    <property type="molecule type" value="Genomic_DNA"/>
</dbReference>
<name>C5KAD9_PERM5</name>
<feature type="region of interest" description="Disordered" evidence="1">
    <location>
        <begin position="133"/>
        <end position="152"/>
    </location>
</feature>
<dbReference type="GeneID" id="9048639"/>
<proteinExistence type="predicted"/>
<evidence type="ECO:0000313" key="2">
    <source>
        <dbReference type="EMBL" id="EER18600.1"/>
    </source>
</evidence>
<keyword evidence="3" id="KW-1185">Reference proteome</keyword>
<dbReference type="RefSeq" id="XP_002786804.1">
    <property type="nucleotide sequence ID" value="XM_002786758.1"/>
</dbReference>
<feature type="compositionally biased region" description="Polar residues" evidence="1">
    <location>
        <begin position="8"/>
        <end position="20"/>
    </location>
</feature>
<dbReference type="AlphaFoldDB" id="C5KAD9"/>
<evidence type="ECO:0000256" key="1">
    <source>
        <dbReference type="SAM" id="MobiDB-lite"/>
    </source>
</evidence>
<evidence type="ECO:0000313" key="3">
    <source>
        <dbReference type="Proteomes" id="UP000007800"/>
    </source>
</evidence>
<sequence>MTVASGPSMRTTLVSSDGPSNQVEEVVNRLVSVVGRLSDPSCSIKEREGRMEELREIGGSPLMLESVCVIISDLGRYPPQVGMEALNLLIREGVMKRWGQSPDASNGGRYFEASKDAVRSTLQDAALALENSDMSGKAPVPKNISKPRPVSLPDSMRPCSEAELGRLILSICSLSERVHVASITASQSSVYEMHRQTAYLIQQMVESATNSFLVHHPEHLGAALQAIKLMWNYPSPYLQLCASTALELLARRVCSRAVAGVKNNSGVSDQPCRMAVWNQADTLAEYFYHLWVVCQQEPQAACTDLCQHYRTVGMGSNAGDVPINAYCAVWKRLSEEDAEAYGDDVDMIVGKSKSCALITLRTILSIPDTEVSMRHTTAVRVAATILERDELSLKEYSAALNLLECLLKPFVLPSKPNGQTVADPKANLDETELRSLLSNIVARACVTTFSTTASWTPEHLKRFYDFIPCAVERLPSNVLGGLIEKCMSDGSRPPTMPDGSLNVSMMTTAQNAVLCTCKKLSGMDLDKAQLISSLAGVGESLPRCSVLFLGGGGPPLVGSLSPAESKCIYDEVASTLIRVTEEGCRFECIAIDTAEDIARKAIRLLSMCLSCLSAAEAAEERDTSSPQESSEMDQVLVEFANSITPPVMKWMTLLHNRCSGSWWIPQSERRASSAAEDQLVDMCHDEWTSIMGHKPPCTVEAMFPLPTATPACSDKSRRQLYQLRCNVYRTLGALARVWRRVPTLKCRLIELVGAAVSAAQSGRTSPNHLELLLRYALQPGLKDASSGPLVEASTILYSNIPSALWKVYEKGAPEGDKTSGITSLLFYSAVARCGKTLLDGIRELLKLAQVDTGVDLRLAPAKRPSLPTDGKSLTKRQLRNRNHFAGLDMIDSDDEAEDRDDGDDVVAYLNDRQLIKSLFTALSSLLPIPHLTLSVLSLMNATTCRCWTALPESLETRQNFCLSLVDCFLRPALENLIALPQLAYLGGDGALTDLLGDSGRKQTPLLDGVVKLTTTGYLVLAELFRRQCDVAGSPSTVDELFLCPPLFEATKMLCTFTQDDDGVKGWIELIIDTKQANSMTRKQVGSSLKGMLKNKGKAESKVVVVGEQGGDKQLLDSVAGKSSASS</sequence>
<feature type="region of interest" description="Disordered" evidence="1">
    <location>
        <begin position="1"/>
        <end position="20"/>
    </location>
</feature>
<reference evidence="2 3" key="1">
    <citation type="submission" date="2008-07" db="EMBL/GenBank/DDBJ databases">
        <authorList>
            <person name="El-Sayed N."/>
            <person name="Caler E."/>
            <person name="Inman J."/>
            <person name="Amedeo P."/>
            <person name="Hass B."/>
            <person name="Wortman J."/>
        </authorList>
    </citation>
    <scope>NUCLEOTIDE SEQUENCE [LARGE SCALE GENOMIC DNA]</scope>
    <source>
        <strain evidence="3">ATCC 50983 / TXsc</strain>
    </source>
</reference>
<protein>
    <submittedName>
        <fullName evidence="2">Uncharacterized protein</fullName>
    </submittedName>
</protein>
<gene>
    <name evidence="2" type="ORF">Pmar_PMAR008930</name>
</gene>
<organism evidence="3">
    <name type="scientific">Perkinsus marinus (strain ATCC 50983 / TXsc)</name>
    <dbReference type="NCBI Taxonomy" id="423536"/>
    <lineage>
        <taxon>Eukaryota</taxon>
        <taxon>Sar</taxon>
        <taxon>Alveolata</taxon>
        <taxon>Perkinsozoa</taxon>
        <taxon>Perkinsea</taxon>
        <taxon>Perkinsida</taxon>
        <taxon>Perkinsidae</taxon>
        <taxon>Perkinsus</taxon>
    </lineage>
</organism>
<accession>C5KAD9</accession>
<dbReference type="OrthoDB" id="2215036at2759"/>
<dbReference type="Proteomes" id="UP000007800">
    <property type="component" value="Unassembled WGS sequence"/>
</dbReference>